<sequence length="90" mass="10196">MEMSAWPVNSVDPHPALRWKLQVDVGTANQAQNVNQRCLEIKVIVEEGAWMVDSSSQAPYFEVMPLKSKNDGVEAWYPKLEMIGTYDRVA</sequence>
<accession>A0A9W7D4G8</accession>
<dbReference type="AlphaFoldDB" id="A0A9W7D4G8"/>
<comment type="caution">
    <text evidence="1">The sequence shown here is derived from an EMBL/GenBank/DDBJ whole genome shotgun (WGS) entry which is preliminary data.</text>
</comment>
<dbReference type="Proteomes" id="UP001165121">
    <property type="component" value="Unassembled WGS sequence"/>
</dbReference>
<evidence type="ECO:0000313" key="1">
    <source>
        <dbReference type="EMBL" id="GMF57480.1"/>
    </source>
</evidence>
<keyword evidence="2" id="KW-1185">Reference proteome</keyword>
<proteinExistence type="predicted"/>
<protein>
    <submittedName>
        <fullName evidence="1">Unnamed protein product</fullName>
    </submittedName>
</protein>
<gene>
    <name evidence="1" type="ORF">Pfra01_002452300</name>
</gene>
<evidence type="ECO:0000313" key="2">
    <source>
        <dbReference type="Proteomes" id="UP001165121"/>
    </source>
</evidence>
<name>A0A9W7D4G8_9STRA</name>
<dbReference type="EMBL" id="BSXT01004361">
    <property type="protein sequence ID" value="GMF57480.1"/>
    <property type="molecule type" value="Genomic_DNA"/>
</dbReference>
<dbReference type="OrthoDB" id="120878at2759"/>
<reference evidence="1" key="1">
    <citation type="submission" date="2023-04" db="EMBL/GenBank/DDBJ databases">
        <title>Phytophthora fragariaefolia NBRC 109709.</title>
        <authorList>
            <person name="Ichikawa N."/>
            <person name="Sato H."/>
            <person name="Tonouchi N."/>
        </authorList>
    </citation>
    <scope>NUCLEOTIDE SEQUENCE</scope>
    <source>
        <strain evidence="1">NBRC 109709</strain>
    </source>
</reference>
<organism evidence="1 2">
    <name type="scientific">Phytophthora fragariaefolia</name>
    <dbReference type="NCBI Taxonomy" id="1490495"/>
    <lineage>
        <taxon>Eukaryota</taxon>
        <taxon>Sar</taxon>
        <taxon>Stramenopiles</taxon>
        <taxon>Oomycota</taxon>
        <taxon>Peronosporomycetes</taxon>
        <taxon>Peronosporales</taxon>
        <taxon>Peronosporaceae</taxon>
        <taxon>Phytophthora</taxon>
    </lineage>
</organism>